<keyword evidence="10 13" id="KW-1133">Transmembrane helix</keyword>
<dbReference type="SFLD" id="SFLDS00003">
    <property type="entry name" value="Haloacid_Dehalogenase"/>
    <property type="match status" value="1"/>
</dbReference>
<comment type="similarity">
    <text evidence="2 13">Belongs to the cation transport ATPase (P-type) (TC 3.A.3) family. Type IB subfamily.</text>
</comment>
<feature type="transmembrane region" description="Helical" evidence="13">
    <location>
        <begin position="228"/>
        <end position="254"/>
    </location>
</feature>
<dbReference type="InterPro" id="IPR023214">
    <property type="entry name" value="HAD_sf"/>
</dbReference>
<dbReference type="GO" id="GO:0005886">
    <property type="term" value="C:plasma membrane"/>
    <property type="evidence" value="ECO:0007669"/>
    <property type="project" value="UniProtKB-SubCell"/>
</dbReference>
<dbReference type="GO" id="GO:0019829">
    <property type="term" value="F:ATPase-coupled monoatomic cation transmembrane transporter activity"/>
    <property type="evidence" value="ECO:0007669"/>
    <property type="project" value="InterPro"/>
</dbReference>
<dbReference type="EMBL" id="RCUV01000002">
    <property type="protein sequence ID" value="RLP73542.1"/>
    <property type="molecule type" value="Genomic_DNA"/>
</dbReference>
<dbReference type="GO" id="GO:0005524">
    <property type="term" value="F:ATP binding"/>
    <property type="evidence" value="ECO:0007669"/>
    <property type="project" value="UniProtKB-UniRule"/>
</dbReference>
<dbReference type="PRINTS" id="PR00120">
    <property type="entry name" value="HATPASE"/>
</dbReference>
<dbReference type="Pfam" id="PF00122">
    <property type="entry name" value="E1-E2_ATPase"/>
    <property type="match status" value="1"/>
</dbReference>
<evidence type="ECO:0000259" key="14">
    <source>
        <dbReference type="Pfam" id="PF00122"/>
    </source>
</evidence>
<dbReference type="NCBIfam" id="TIGR01494">
    <property type="entry name" value="ATPase_P-type"/>
    <property type="match status" value="1"/>
</dbReference>
<dbReference type="SUPFAM" id="SSF81665">
    <property type="entry name" value="Calcium ATPase, transmembrane domain M"/>
    <property type="match status" value="1"/>
</dbReference>
<dbReference type="CDD" id="cd02079">
    <property type="entry name" value="P-type_ATPase_HM"/>
    <property type="match status" value="1"/>
</dbReference>
<keyword evidence="3" id="KW-0813">Transport</keyword>
<evidence type="ECO:0000256" key="3">
    <source>
        <dbReference type="ARBA" id="ARBA00022448"/>
    </source>
</evidence>
<keyword evidence="7 13" id="KW-0547">Nucleotide-binding</keyword>
<evidence type="ECO:0000256" key="5">
    <source>
        <dbReference type="ARBA" id="ARBA00022692"/>
    </source>
</evidence>
<dbReference type="Proteomes" id="UP000270299">
    <property type="component" value="Unassembled WGS sequence"/>
</dbReference>
<accession>A0A3L7A2F0</accession>
<evidence type="ECO:0000256" key="11">
    <source>
        <dbReference type="ARBA" id="ARBA00023065"/>
    </source>
</evidence>
<dbReference type="GO" id="GO:0016887">
    <property type="term" value="F:ATP hydrolysis activity"/>
    <property type="evidence" value="ECO:0007669"/>
    <property type="project" value="InterPro"/>
</dbReference>
<dbReference type="InterPro" id="IPR044492">
    <property type="entry name" value="P_typ_ATPase_HD_dom"/>
</dbReference>
<evidence type="ECO:0000256" key="13">
    <source>
        <dbReference type="RuleBase" id="RU362081"/>
    </source>
</evidence>
<dbReference type="PANTHER" id="PTHR48085">
    <property type="entry name" value="CADMIUM/ZINC-TRANSPORTING ATPASE HMA2-RELATED"/>
    <property type="match status" value="1"/>
</dbReference>
<dbReference type="Gene3D" id="3.40.1110.10">
    <property type="entry name" value="Calcium-transporting ATPase, cytoplasmic domain N"/>
    <property type="match status" value="1"/>
</dbReference>
<feature type="transmembrane region" description="Helical" evidence="13">
    <location>
        <begin position="540"/>
        <end position="560"/>
    </location>
</feature>
<dbReference type="PRINTS" id="PR00119">
    <property type="entry name" value="CATATPASE"/>
</dbReference>
<evidence type="ECO:0000313" key="16">
    <source>
        <dbReference type="Proteomes" id="UP000270299"/>
    </source>
</evidence>
<dbReference type="PROSITE" id="PS01229">
    <property type="entry name" value="COF_2"/>
    <property type="match status" value="1"/>
</dbReference>
<dbReference type="SFLD" id="SFLDG00002">
    <property type="entry name" value="C1.7:_P-type_atpase_like"/>
    <property type="match status" value="1"/>
</dbReference>
<evidence type="ECO:0000256" key="4">
    <source>
        <dbReference type="ARBA" id="ARBA00022475"/>
    </source>
</evidence>
<dbReference type="InterPro" id="IPR023298">
    <property type="entry name" value="ATPase_P-typ_TM_dom_sf"/>
</dbReference>
<evidence type="ECO:0000256" key="7">
    <source>
        <dbReference type="ARBA" id="ARBA00022741"/>
    </source>
</evidence>
<dbReference type="AlphaFoldDB" id="A0A3L7A2F0"/>
<dbReference type="SFLD" id="SFLDF00027">
    <property type="entry name" value="p-type_atpase"/>
    <property type="match status" value="1"/>
</dbReference>
<sequence>MEWVVARDTALFIASVIAGAPTAISAYKAAKAKAFSIDLLVTIAVIGALVIGEYVEAAVVSFLFVFGAYLEVRTLEKTRRSLRDLVDMAPQEAQVVRDGQTVTLAVDDIIEGDHVLVQTGGKVAVDGTIVSGQGLLNEATITGEPVPRSKTTGDTVYSGTILDNGYIEVVADRIGDDTTFAQIIELVEEAQETKTKAQRFLDKFANVYTPAIIVLSVLVVVVTRDVEFALTFLVIACPGALVISTPVSMVAGLGNGARHGVLVKGGDALERLSKIDTLVFDKTGTLTMGRPEITEIRTVDTDESTVLALAAQLERASEHPLGRTVVEEAQNRGLPLGESPTEVEVIAGGGIRGIVGSRRVAVGSKRMLASTDVALPDELAEYADARERAGNTVVFATIDERLAGIISIADQIRPEAAAAIATLRGRGVKQFYMLTGDNRHTAELVAAQLGIDHAESELLPQDKVRIVSELKAQGHHVGMIGDGINDAPAIATADVGIAMGAGTDVSIQTADVILMGNRFDQLVHAHSLAKATVHNMLQNTVIAIGTVVLLLTGVLTHQVFMSTGMLVHEASVLIVILNAVRLVRYRDKGINRLHANPVRNPVGGDRTIAGDRAAQRIG</sequence>
<evidence type="ECO:0000256" key="8">
    <source>
        <dbReference type="ARBA" id="ARBA00022840"/>
    </source>
</evidence>
<name>A0A3L7A2F0_9MICO</name>
<comment type="caution">
    <text evidence="15">The sequence shown here is derived from an EMBL/GenBank/DDBJ whole genome shotgun (WGS) entry which is preliminary data.</text>
</comment>
<feature type="transmembrane region" description="Helical" evidence="13">
    <location>
        <begin position="41"/>
        <end position="70"/>
    </location>
</feature>
<dbReference type="InterPro" id="IPR008250">
    <property type="entry name" value="ATPase_P-typ_transduc_dom_A_sf"/>
</dbReference>
<dbReference type="SUPFAM" id="SSF56784">
    <property type="entry name" value="HAD-like"/>
    <property type="match status" value="1"/>
</dbReference>
<evidence type="ECO:0000256" key="12">
    <source>
        <dbReference type="ARBA" id="ARBA00023136"/>
    </source>
</evidence>
<feature type="transmembrane region" description="Helical" evidence="13">
    <location>
        <begin position="566"/>
        <end position="583"/>
    </location>
</feature>
<dbReference type="PANTHER" id="PTHR48085:SF5">
    <property type="entry name" value="CADMIUM_ZINC-TRANSPORTING ATPASE HMA4-RELATED"/>
    <property type="match status" value="1"/>
</dbReference>
<dbReference type="InterPro" id="IPR051014">
    <property type="entry name" value="Cation_Transport_ATPase_IB"/>
</dbReference>
<dbReference type="NCBIfam" id="TIGR01525">
    <property type="entry name" value="ATPase-IB_hvy"/>
    <property type="match status" value="1"/>
</dbReference>
<dbReference type="InterPro" id="IPR001757">
    <property type="entry name" value="P_typ_ATPase"/>
</dbReference>
<reference evidence="15 16" key="1">
    <citation type="submission" date="2018-10" db="EMBL/GenBank/DDBJ databases">
        <authorList>
            <person name="Li J."/>
        </authorList>
    </citation>
    <scope>NUCLEOTIDE SEQUENCE [LARGE SCALE GENOMIC DNA]</scope>
    <source>
        <strain evidence="15 16">CCTCC AB209002</strain>
    </source>
</reference>
<keyword evidence="9" id="KW-1278">Translocase</keyword>
<comment type="subcellular location">
    <subcellularLocation>
        <location evidence="1">Cell membrane</location>
        <topology evidence="1">Multi-pass membrane protein</topology>
    </subcellularLocation>
</comment>
<dbReference type="InterPro" id="IPR059000">
    <property type="entry name" value="ATPase_P-type_domA"/>
</dbReference>
<evidence type="ECO:0000256" key="2">
    <source>
        <dbReference type="ARBA" id="ARBA00006024"/>
    </source>
</evidence>
<dbReference type="FunFam" id="2.70.150.10:FF:000002">
    <property type="entry name" value="Copper-transporting ATPase 1, putative"/>
    <property type="match status" value="1"/>
</dbReference>
<proteinExistence type="inferred from homology"/>
<dbReference type="Gene3D" id="3.40.50.1000">
    <property type="entry name" value="HAD superfamily/HAD-like"/>
    <property type="match status" value="1"/>
</dbReference>
<evidence type="ECO:0000256" key="1">
    <source>
        <dbReference type="ARBA" id="ARBA00004651"/>
    </source>
</evidence>
<dbReference type="SUPFAM" id="SSF81653">
    <property type="entry name" value="Calcium ATPase, transduction domain A"/>
    <property type="match status" value="1"/>
</dbReference>
<keyword evidence="6 13" id="KW-0479">Metal-binding</keyword>
<feature type="domain" description="P-type ATPase A" evidence="14">
    <location>
        <begin position="88"/>
        <end position="188"/>
    </location>
</feature>
<keyword evidence="8 13" id="KW-0067">ATP-binding</keyword>
<keyword evidence="12 13" id="KW-0472">Membrane</keyword>
<evidence type="ECO:0000313" key="15">
    <source>
        <dbReference type="EMBL" id="RLP73542.1"/>
    </source>
</evidence>
<dbReference type="InterPro" id="IPR027256">
    <property type="entry name" value="P-typ_ATPase_IB"/>
</dbReference>
<feature type="transmembrane region" description="Helical" evidence="13">
    <location>
        <begin position="204"/>
        <end position="222"/>
    </location>
</feature>
<dbReference type="InterPro" id="IPR018303">
    <property type="entry name" value="ATPase_P-typ_P_site"/>
</dbReference>
<dbReference type="OrthoDB" id="7059309at2"/>
<dbReference type="Gene3D" id="2.70.150.10">
    <property type="entry name" value="Calcium-transporting ATPase, cytoplasmic transduction domain A"/>
    <property type="match status" value="1"/>
</dbReference>
<keyword evidence="16" id="KW-1185">Reference proteome</keyword>
<dbReference type="FunFam" id="3.40.50.1000:FF:000020">
    <property type="entry name" value="Probable cation-transporting P-type ATPase"/>
    <property type="match status" value="1"/>
</dbReference>
<keyword evidence="11" id="KW-0406">Ion transport</keyword>
<dbReference type="Pfam" id="PF00702">
    <property type="entry name" value="Hydrolase"/>
    <property type="match status" value="1"/>
</dbReference>
<dbReference type="InterPro" id="IPR036412">
    <property type="entry name" value="HAD-like_sf"/>
</dbReference>
<protein>
    <submittedName>
        <fullName evidence="15">Cation-translocating P-type ATPase</fullName>
    </submittedName>
</protein>
<evidence type="ECO:0000256" key="6">
    <source>
        <dbReference type="ARBA" id="ARBA00022723"/>
    </source>
</evidence>
<dbReference type="NCBIfam" id="TIGR01511">
    <property type="entry name" value="ATPase-IB1_Cu"/>
    <property type="match status" value="1"/>
</dbReference>
<organism evidence="15 16">
    <name type="scientific">Mycetocola manganoxydans</name>
    <dbReference type="NCBI Taxonomy" id="699879"/>
    <lineage>
        <taxon>Bacteria</taxon>
        <taxon>Bacillati</taxon>
        <taxon>Actinomycetota</taxon>
        <taxon>Actinomycetes</taxon>
        <taxon>Micrococcales</taxon>
        <taxon>Microbacteriaceae</taxon>
        <taxon>Mycetocola</taxon>
    </lineage>
</organism>
<evidence type="ECO:0000256" key="9">
    <source>
        <dbReference type="ARBA" id="ARBA00022967"/>
    </source>
</evidence>
<evidence type="ECO:0000256" key="10">
    <source>
        <dbReference type="ARBA" id="ARBA00022989"/>
    </source>
</evidence>
<dbReference type="PROSITE" id="PS00154">
    <property type="entry name" value="ATPASE_E1_E2"/>
    <property type="match status" value="1"/>
</dbReference>
<keyword evidence="5 13" id="KW-0812">Transmembrane</keyword>
<dbReference type="InterPro" id="IPR023299">
    <property type="entry name" value="ATPase_P-typ_cyto_dom_N"/>
</dbReference>
<keyword evidence="4 13" id="KW-1003">Cell membrane</keyword>
<gene>
    <name evidence="15" type="ORF">D9V29_01695</name>
</gene>
<dbReference type="GO" id="GO:0046872">
    <property type="term" value="F:metal ion binding"/>
    <property type="evidence" value="ECO:0007669"/>
    <property type="project" value="UniProtKB-KW"/>
</dbReference>